<dbReference type="EMBL" id="JANAVB010000197">
    <property type="protein sequence ID" value="KAJ6854000.1"/>
    <property type="molecule type" value="Genomic_DNA"/>
</dbReference>
<evidence type="ECO:0000256" key="3">
    <source>
        <dbReference type="ARBA" id="ARBA00023235"/>
    </source>
</evidence>
<dbReference type="AlphaFoldDB" id="A0AAX6IKZ3"/>
<accession>A0AAX6IKZ3</accession>
<reference evidence="5" key="1">
    <citation type="journal article" date="2023" name="GigaByte">
        <title>Genome assembly of the bearded iris, Iris pallida Lam.</title>
        <authorList>
            <person name="Bruccoleri R.E."/>
            <person name="Oakeley E.J."/>
            <person name="Faust A.M.E."/>
            <person name="Altorfer M."/>
            <person name="Dessus-Babus S."/>
            <person name="Burckhardt D."/>
            <person name="Oertli M."/>
            <person name="Naumann U."/>
            <person name="Petersen F."/>
            <person name="Wong J."/>
        </authorList>
    </citation>
    <scope>NUCLEOTIDE SEQUENCE</scope>
    <source>
        <strain evidence="5">GSM-AAB239-AS_SAM_17_03QT</strain>
    </source>
</reference>
<keyword evidence="2" id="KW-0520">NAD</keyword>
<comment type="similarity">
    <text evidence="1">Belongs to the NAD(P)-dependent epimerase/dehydratase family.</text>
</comment>
<evidence type="ECO:0000313" key="5">
    <source>
        <dbReference type="EMBL" id="KAJ6854000.1"/>
    </source>
</evidence>
<evidence type="ECO:0000256" key="2">
    <source>
        <dbReference type="ARBA" id="ARBA00023027"/>
    </source>
</evidence>
<comment type="caution">
    <text evidence="5">The sequence shown here is derived from an EMBL/GenBank/DDBJ whole genome shotgun (WGS) entry which is preliminary data.</text>
</comment>
<gene>
    <name evidence="5" type="ORF">M6B38_100540</name>
</gene>
<dbReference type="Gene3D" id="3.40.50.720">
    <property type="entry name" value="NAD(P)-binding Rossmann-like Domain"/>
    <property type="match status" value="1"/>
</dbReference>
<reference evidence="5" key="2">
    <citation type="submission" date="2023-04" db="EMBL/GenBank/DDBJ databases">
        <authorList>
            <person name="Bruccoleri R.E."/>
            <person name="Oakeley E.J."/>
            <person name="Faust A.-M."/>
            <person name="Dessus-Babus S."/>
            <person name="Altorfer M."/>
            <person name="Burckhardt D."/>
            <person name="Oertli M."/>
            <person name="Naumann U."/>
            <person name="Petersen F."/>
            <person name="Wong J."/>
        </authorList>
    </citation>
    <scope>NUCLEOTIDE SEQUENCE</scope>
    <source>
        <strain evidence="5">GSM-AAB239-AS_SAM_17_03QT</strain>
        <tissue evidence="5">Leaf</tissue>
    </source>
</reference>
<keyword evidence="3" id="KW-0413">Isomerase</keyword>
<evidence type="ECO:0000256" key="4">
    <source>
        <dbReference type="SAM" id="MobiDB-lite"/>
    </source>
</evidence>
<dbReference type="GO" id="GO:0016853">
    <property type="term" value="F:isomerase activity"/>
    <property type="evidence" value="ECO:0007669"/>
    <property type="project" value="UniProtKB-KW"/>
</dbReference>
<dbReference type="PANTHER" id="PTHR43574">
    <property type="entry name" value="EPIMERASE-RELATED"/>
    <property type="match status" value="1"/>
</dbReference>
<protein>
    <submittedName>
        <fullName evidence="5">Uncharacterized protein</fullName>
    </submittedName>
</protein>
<dbReference type="Proteomes" id="UP001140949">
    <property type="component" value="Unassembled WGS sequence"/>
</dbReference>
<proteinExistence type="inferred from homology"/>
<feature type="region of interest" description="Disordered" evidence="4">
    <location>
        <begin position="12"/>
        <end position="35"/>
    </location>
</feature>
<organism evidence="5 6">
    <name type="scientific">Iris pallida</name>
    <name type="common">Sweet iris</name>
    <dbReference type="NCBI Taxonomy" id="29817"/>
    <lineage>
        <taxon>Eukaryota</taxon>
        <taxon>Viridiplantae</taxon>
        <taxon>Streptophyta</taxon>
        <taxon>Embryophyta</taxon>
        <taxon>Tracheophyta</taxon>
        <taxon>Spermatophyta</taxon>
        <taxon>Magnoliopsida</taxon>
        <taxon>Liliopsida</taxon>
        <taxon>Asparagales</taxon>
        <taxon>Iridaceae</taxon>
        <taxon>Iridoideae</taxon>
        <taxon>Irideae</taxon>
        <taxon>Iris</taxon>
    </lineage>
</organism>
<keyword evidence="6" id="KW-1185">Reference proteome</keyword>
<sequence length="247" mass="26638">MVAVSFAPAPKVPKFPSSTSPISPRKVHVFPNSPNPRILRPKEERAFVSMPPLSSSSSSTALGMSNSAELKAAFPSVVGLNDLLIVGPGVLGRIVAEKWRQDHPDCQIYGQTMTSDHHDELIEVGINPCLRGTKTDNQFPYVIFCAPPSRTADYPGDIRLAASNWSGEGSFLFTSSTSVYDCSNNGLCNEDSPLVPIGRNPRIDVLLKAENAVLEVGGTILRLAGLYISFKYASPKLKHTEVPMSIG</sequence>
<evidence type="ECO:0000256" key="1">
    <source>
        <dbReference type="ARBA" id="ARBA00007637"/>
    </source>
</evidence>
<name>A0AAX6IKZ3_IRIPA</name>
<evidence type="ECO:0000313" key="6">
    <source>
        <dbReference type="Proteomes" id="UP001140949"/>
    </source>
</evidence>